<feature type="region of interest" description="Disordered" evidence="10">
    <location>
        <begin position="288"/>
        <end position="442"/>
    </location>
</feature>
<evidence type="ECO:0000256" key="9">
    <source>
        <dbReference type="ARBA" id="ARBA00023242"/>
    </source>
</evidence>
<keyword evidence="12" id="KW-0862">Zinc</keyword>
<evidence type="ECO:0000256" key="6">
    <source>
        <dbReference type="ARBA" id="ARBA00022843"/>
    </source>
</evidence>
<protein>
    <submittedName>
        <fullName evidence="12">Zinc-finger domain of monoamine-oxidase A repressor R1-domain-containing protein</fullName>
    </submittedName>
</protein>
<evidence type="ECO:0000256" key="2">
    <source>
        <dbReference type="ARBA" id="ARBA00004496"/>
    </source>
</evidence>
<keyword evidence="12" id="KW-0863">Zinc-finger</keyword>
<keyword evidence="12" id="KW-0479">Metal-binding</keyword>
<dbReference type="PANTHER" id="PTHR31169">
    <property type="entry name" value="OS05G0300700 PROTEIN"/>
    <property type="match status" value="1"/>
</dbReference>
<dbReference type="EMBL" id="MU069477">
    <property type="protein sequence ID" value="KAF5841753.1"/>
    <property type="molecule type" value="Genomic_DNA"/>
</dbReference>
<name>A0ABQ7H4P2_DUNSA</name>
<organism evidence="12 13">
    <name type="scientific">Dunaliella salina</name>
    <name type="common">Green alga</name>
    <name type="synonym">Protococcus salinus</name>
    <dbReference type="NCBI Taxonomy" id="3046"/>
    <lineage>
        <taxon>Eukaryota</taxon>
        <taxon>Viridiplantae</taxon>
        <taxon>Chlorophyta</taxon>
        <taxon>core chlorophytes</taxon>
        <taxon>Chlorophyceae</taxon>
        <taxon>CS clade</taxon>
        <taxon>Chlamydomonadales</taxon>
        <taxon>Dunaliellaceae</taxon>
        <taxon>Dunaliella</taxon>
    </lineage>
</organism>
<feature type="compositionally biased region" description="Low complexity" evidence="10">
    <location>
        <begin position="19"/>
        <end position="30"/>
    </location>
</feature>
<feature type="region of interest" description="Disordered" evidence="10">
    <location>
        <begin position="19"/>
        <end position="60"/>
    </location>
</feature>
<accession>A0ABQ7H4P2</accession>
<evidence type="ECO:0000256" key="3">
    <source>
        <dbReference type="ARBA" id="ARBA00022490"/>
    </source>
</evidence>
<evidence type="ECO:0000256" key="8">
    <source>
        <dbReference type="ARBA" id="ARBA00023163"/>
    </source>
</evidence>
<dbReference type="Proteomes" id="UP000815325">
    <property type="component" value="Unassembled WGS sequence"/>
</dbReference>
<keyword evidence="5" id="KW-0597">Phosphoprotein</keyword>
<keyword evidence="9" id="KW-0539">Nucleus</keyword>
<dbReference type="InterPro" id="IPR018866">
    <property type="entry name" value="Znf-4CXXC_R1"/>
</dbReference>
<feature type="compositionally biased region" description="Low complexity" evidence="10">
    <location>
        <begin position="391"/>
        <end position="403"/>
    </location>
</feature>
<dbReference type="Pfam" id="PF10497">
    <property type="entry name" value="zf-4CXXC_R1"/>
    <property type="match status" value="1"/>
</dbReference>
<feature type="compositionally biased region" description="Low complexity" evidence="10">
    <location>
        <begin position="315"/>
        <end position="353"/>
    </location>
</feature>
<evidence type="ECO:0000256" key="1">
    <source>
        <dbReference type="ARBA" id="ARBA00004123"/>
    </source>
</evidence>
<feature type="compositionally biased region" description="Basic residues" evidence="10">
    <location>
        <begin position="430"/>
        <end position="442"/>
    </location>
</feature>
<evidence type="ECO:0000256" key="4">
    <source>
        <dbReference type="ARBA" id="ARBA00022499"/>
    </source>
</evidence>
<evidence type="ECO:0000256" key="5">
    <source>
        <dbReference type="ARBA" id="ARBA00022553"/>
    </source>
</evidence>
<sequence length="442" mass="46381">MRCSKELGVDAAARDLAQAAQSATGASGRAPSRPRQSRVVPASLHTERRRSSRTEGRAPVNYRDDAFFGDLYGDRPSRGSARTTPTLRALTQEEVEEIRAQHGVQALEAYEQGQAGASILSARWMESRTGTPRKPVDSGKGVRIQGGKVYDSKHGISCHWCRQKTLEDHVTCTHPNCGKGKKMPTTFCANCLRNRHGEDQQAAVESQQWVCPPCRGTCGPGCVCCCNCGPCRKKLNLEPTRQIVPYARSQGFSNVHDFLVHMVTGESFEAIQARKAQHPWGRWLAQEGNADTSSQGQPASSQGGQGEQQEHDGPQDQGTPAGDGAAAAADGGAQAATNGGAQAAADNEAPAAACKDGPVATAGTAGIGGGERAKAEEPCQDAGADVEDAAGSDSGAAAAGTDAPPRKQPGRKRGRSLAAASEALREVKPKRQAVKGSKRGAR</sequence>
<feature type="compositionally biased region" description="Low complexity" evidence="10">
    <location>
        <begin position="293"/>
        <end position="302"/>
    </location>
</feature>
<keyword evidence="8" id="KW-0804">Transcription</keyword>
<evidence type="ECO:0000259" key="11">
    <source>
        <dbReference type="Pfam" id="PF10497"/>
    </source>
</evidence>
<proteinExistence type="predicted"/>
<dbReference type="GO" id="GO:0008270">
    <property type="term" value="F:zinc ion binding"/>
    <property type="evidence" value="ECO:0007669"/>
    <property type="project" value="UniProtKB-KW"/>
</dbReference>
<reference evidence="12" key="1">
    <citation type="submission" date="2017-08" db="EMBL/GenBank/DDBJ databases">
        <authorList>
            <person name="Polle J.E."/>
            <person name="Barry K."/>
            <person name="Cushman J."/>
            <person name="Schmutz J."/>
            <person name="Tran D."/>
            <person name="Hathwaick L.T."/>
            <person name="Yim W.C."/>
            <person name="Jenkins J."/>
            <person name="Mckie-Krisberg Z.M."/>
            <person name="Prochnik S."/>
            <person name="Lindquist E."/>
            <person name="Dockter R.B."/>
            <person name="Adam C."/>
            <person name="Molina H."/>
            <person name="Bunkerborg J."/>
            <person name="Jin E."/>
            <person name="Buchheim M."/>
            <person name="Magnuson J."/>
        </authorList>
    </citation>
    <scope>NUCLEOTIDE SEQUENCE</scope>
    <source>
        <strain evidence="12">CCAP 19/18</strain>
    </source>
</reference>
<evidence type="ECO:0000256" key="10">
    <source>
        <dbReference type="SAM" id="MobiDB-lite"/>
    </source>
</evidence>
<evidence type="ECO:0000313" key="13">
    <source>
        <dbReference type="Proteomes" id="UP000815325"/>
    </source>
</evidence>
<keyword evidence="3" id="KW-0963">Cytoplasm</keyword>
<evidence type="ECO:0000256" key="7">
    <source>
        <dbReference type="ARBA" id="ARBA00023015"/>
    </source>
</evidence>
<keyword evidence="7" id="KW-0805">Transcription regulation</keyword>
<keyword evidence="13" id="KW-1185">Reference proteome</keyword>
<feature type="domain" description="Zinc-finger" evidence="11">
    <location>
        <begin position="150"/>
        <end position="259"/>
    </location>
</feature>
<dbReference type="InterPro" id="IPR040221">
    <property type="entry name" value="CDCA7/CDA7L"/>
</dbReference>
<comment type="caution">
    <text evidence="12">The sequence shown here is derived from an EMBL/GenBank/DDBJ whole genome shotgun (WGS) entry which is preliminary data.</text>
</comment>
<gene>
    <name evidence="12" type="ORF">DUNSADRAFT_11312</name>
</gene>
<dbReference type="PANTHER" id="PTHR31169:SF8">
    <property type="entry name" value="ZINC-FINGER DOMAIN OF MONOAMINE-OXIDASE A REPRESSOR R1 PROTEIN"/>
    <property type="match status" value="1"/>
</dbReference>
<evidence type="ECO:0000313" key="12">
    <source>
        <dbReference type="EMBL" id="KAF5841753.1"/>
    </source>
</evidence>
<keyword evidence="4" id="KW-1017">Isopeptide bond</keyword>
<comment type="subcellular location">
    <subcellularLocation>
        <location evidence="2">Cytoplasm</location>
    </subcellularLocation>
    <subcellularLocation>
        <location evidence="1">Nucleus</location>
    </subcellularLocation>
</comment>
<keyword evidence="6" id="KW-0832">Ubl conjugation</keyword>